<feature type="region of interest" description="Disordered" evidence="1">
    <location>
        <begin position="227"/>
        <end position="249"/>
    </location>
</feature>
<feature type="region of interest" description="Disordered" evidence="1">
    <location>
        <begin position="628"/>
        <end position="676"/>
    </location>
</feature>
<feature type="compositionally biased region" description="Basic and acidic residues" evidence="1">
    <location>
        <begin position="628"/>
        <end position="640"/>
    </location>
</feature>
<sequence length="815" mass="88656">MSPHANAGRYHVYDRDMRFHAWRDGIYRGNSGILPDFVYASPAWLRVEFRVFLSDILTKTIIRFKATSGLLVTTVSSGTLMLRSCIEDALSDRKSYVKRASNLPSFDPHAGVRDQTQMTDRHVFDRQLSDKSPDRHAAVKQTTRTDDCRADECSPVVCTEAKGLAASSAARQRRGVLSSRRRKEQTPWTRRVGVGTVVLKDCGVGGGGGYGRGLMFALGLQLPREMSPPSRTPFLPSASHSPTSSAPTKLAAASSQMTVECGYIEAFLDIGVLRADVSEASCKWSRAGMQGRRKLEIPEKTRRPAASSGAIPTCEKKNGSDPIGNRTNSLSAMRRDHYLLYNTHRNPSELDTPGKLYVSRGEIPPQGKTTRDVILRAINYFQAHESCHWLYRDAISVAKWALPTVADDDLMNCRPARVDDVAPTFKYDGDIGDNTSFCADRDGKLFTPGAANVSLRFERQGNSLPGVVSGGRKTRHKKRCQDSNSAMAVGGWGSGAIWASGVECLEGDGLRVPEDTVGSNFDALETGATISCHPPPPNLTINIRIQLIHQGRSSREAGRRTLPASSTRENFYRRPLDKAPSKSAAGVAMASDVVGDIHTGKKYFVAATKYSVVIRCCEGPAVHPFHEVSTERSDSDEGKHVGPAKSVVSPVSHNTPLDKTPPTEHGGDQPEPITTANTRGEVRNVDGSAGNVVRLHHLSPWDKRPNRRPARHAATGSVTSCLEPFITTPAAAGLENGGFVLGSTLWWSRLGDHTPSPPRRAGISPTSWAALVKAVHDKVSTFETNLRKKSLPLPAYTSTCAQSDVYLVKLVTMDG</sequence>
<feature type="compositionally biased region" description="Basic and acidic residues" evidence="1">
    <location>
        <begin position="570"/>
        <end position="580"/>
    </location>
</feature>
<evidence type="ECO:0000256" key="1">
    <source>
        <dbReference type="SAM" id="MobiDB-lite"/>
    </source>
</evidence>
<gene>
    <name evidence="2" type="ORF">PR048_022833</name>
</gene>
<keyword evidence="3" id="KW-1185">Reference proteome</keyword>
<dbReference type="Proteomes" id="UP001159363">
    <property type="component" value="Chromosome 8"/>
</dbReference>
<reference evidence="2 3" key="1">
    <citation type="submission" date="2023-02" db="EMBL/GenBank/DDBJ databases">
        <title>LHISI_Scaffold_Assembly.</title>
        <authorList>
            <person name="Stuart O.P."/>
            <person name="Cleave R."/>
            <person name="Magrath M.J.L."/>
            <person name="Mikheyev A.S."/>
        </authorList>
    </citation>
    <scope>NUCLEOTIDE SEQUENCE [LARGE SCALE GENOMIC DNA]</scope>
    <source>
        <strain evidence="2">Daus_M_001</strain>
        <tissue evidence="2">Leg muscle</tissue>
    </source>
</reference>
<dbReference type="EMBL" id="JARBHB010000009">
    <property type="protein sequence ID" value="KAJ8874943.1"/>
    <property type="molecule type" value="Genomic_DNA"/>
</dbReference>
<feature type="compositionally biased region" description="Low complexity" evidence="1">
    <location>
        <begin position="236"/>
        <end position="248"/>
    </location>
</feature>
<organism evidence="2 3">
    <name type="scientific">Dryococelus australis</name>
    <dbReference type="NCBI Taxonomy" id="614101"/>
    <lineage>
        <taxon>Eukaryota</taxon>
        <taxon>Metazoa</taxon>
        <taxon>Ecdysozoa</taxon>
        <taxon>Arthropoda</taxon>
        <taxon>Hexapoda</taxon>
        <taxon>Insecta</taxon>
        <taxon>Pterygota</taxon>
        <taxon>Neoptera</taxon>
        <taxon>Polyneoptera</taxon>
        <taxon>Phasmatodea</taxon>
        <taxon>Verophasmatodea</taxon>
        <taxon>Anareolatae</taxon>
        <taxon>Phasmatidae</taxon>
        <taxon>Eurycanthinae</taxon>
        <taxon>Dryococelus</taxon>
    </lineage>
</organism>
<protein>
    <submittedName>
        <fullName evidence="2">Uncharacterized protein</fullName>
    </submittedName>
</protein>
<accession>A0ABQ9GSE0</accession>
<proteinExistence type="predicted"/>
<evidence type="ECO:0000313" key="2">
    <source>
        <dbReference type="EMBL" id="KAJ8874943.1"/>
    </source>
</evidence>
<feature type="region of interest" description="Disordered" evidence="1">
    <location>
        <begin position="552"/>
        <end position="580"/>
    </location>
</feature>
<feature type="region of interest" description="Disordered" evidence="1">
    <location>
        <begin position="299"/>
        <end position="325"/>
    </location>
</feature>
<comment type="caution">
    <text evidence="2">The sequence shown here is derived from an EMBL/GenBank/DDBJ whole genome shotgun (WGS) entry which is preliminary data.</text>
</comment>
<evidence type="ECO:0000313" key="3">
    <source>
        <dbReference type="Proteomes" id="UP001159363"/>
    </source>
</evidence>
<name>A0ABQ9GSE0_9NEOP</name>